<dbReference type="InterPro" id="IPR051052">
    <property type="entry name" value="Diverse_substrate_MTase"/>
</dbReference>
<protein>
    <submittedName>
        <fullName evidence="3">SAM-dependent methyltransferase</fullName>
    </submittedName>
</protein>
<dbReference type="PANTHER" id="PTHR44942:SF4">
    <property type="entry name" value="METHYLTRANSFERASE TYPE 11 DOMAIN-CONTAINING PROTEIN"/>
    <property type="match status" value="1"/>
</dbReference>
<dbReference type="GO" id="GO:0008168">
    <property type="term" value="F:methyltransferase activity"/>
    <property type="evidence" value="ECO:0007669"/>
    <property type="project" value="UniProtKB-KW"/>
</dbReference>
<dbReference type="Gene3D" id="3.40.50.150">
    <property type="entry name" value="Vaccinia Virus protein VP39"/>
    <property type="match status" value="1"/>
</dbReference>
<dbReference type="RefSeq" id="WP_192755800.1">
    <property type="nucleotide sequence ID" value="NZ_BAABJL010000084.1"/>
</dbReference>
<gene>
    <name evidence="3" type="ORF">HEB94_009670</name>
</gene>
<dbReference type="InterPro" id="IPR029063">
    <property type="entry name" value="SAM-dependent_MTases_sf"/>
</dbReference>
<reference evidence="3" key="1">
    <citation type="submission" date="2020-10" db="EMBL/GenBank/DDBJ databases">
        <title>Sequencing the genomes of 1000 actinobacteria strains.</title>
        <authorList>
            <person name="Klenk H.-P."/>
        </authorList>
    </citation>
    <scope>NUCLEOTIDE SEQUENCE</scope>
    <source>
        <strain evidence="3">DSM 45354</strain>
    </source>
</reference>
<dbReference type="EMBL" id="JADBEM010000001">
    <property type="protein sequence ID" value="MBE1612822.1"/>
    <property type="molecule type" value="Genomic_DNA"/>
</dbReference>
<name>A0A927NC55_9ACTN</name>
<dbReference type="CDD" id="cd02440">
    <property type="entry name" value="AdoMet_MTases"/>
    <property type="match status" value="1"/>
</dbReference>
<dbReference type="Proteomes" id="UP000638648">
    <property type="component" value="Unassembled WGS sequence"/>
</dbReference>
<accession>A0A927NC55</accession>
<dbReference type="Pfam" id="PF13489">
    <property type="entry name" value="Methyltransf_23"/>
    <property type="match status" value="1"/>
</dbReference>
<organism evidence="3 4">
    <name type="scientific">Actinopolymorpha pittospori</name>
    <dbReference type="NCBI Taxonomy" id="648752"/>
    <lineage>
        <taxon>Bacteria</taxon>
        <taxon>Bacillati</taxon>
        <taxon>Actinomycetota</taxon>
        <taxon>Actinomycetes</taxon>
        <taxon>Propionibacteriales</taxon>
        <taxon>Actinopolymorphaceae</taxon>
        <taxon>Actinopolymorpha</taxon>
    </lineage>
</organism>
<keyword evidence="4" id="KW-1185">Reference proteome</keyword>
<evidence type="ECO:0000313" key="4">
    <source>
        <dbReference type="Proteomes" id="UP000638648"/>
    </source>
</evidence>
<dbReference type="SUPFAM" id="SSF53335">
    <property type="entry name" value="S-adenosyl-L-methionine-dependent methyltransferases"/>
    <property type="match status" value="1"/>
</dbReference>
<keyword evidence="2" id="KW-0808">Transferase</keyword>
<sequence>MKANTQRGGRLNFDRVVDAYDAGRPDLPVSLVERLSADIGLSEGAKVLEIGAATGQLTRALRASGLEVVALEPGDSLRARLVRHLDEGSGFVVRGEFFEEYAGEEGPFAAIWSANAFHWVDPAVSYEKAARLLQPGGHLALIWTYPILRDDLQRELNARVFVEEPSFAHDPATFTDYLTEITEAGRDELLASGAFAEPRRSWSTDTYTLDVDAYVAFLSSYGQMAGREDVEREALGRKVRTALGDLDVDRVEIIQRVYSCLARRLDPEGVS</sequence>
<dbReference type="AlphaFoldDB" id="A0A927NC55"/>
<evidence type="ECO:0000256" key="2">
    <source>
        <dbReference type="ARBA" id="ARBA00022679"/>
    </source>
</evidence>
<keyword evidence="1 3" id="KW-0489">Methyltransferase</keyword>
<proteinExistence type="predicted"/>
<evidence type="ECO:0000256" key="1">
    <source>
        <dbReference type="ARBA" id="ARBA00022603"/>
    </source>
</evidence>
<dbReference type="GO" id="GO:0032259">
    <property type="term" value="P:methylation"/>
    <property type="evidence" value="ECO:0007669"/>
    <property type="project" value="UniProtKB-KW"/>
</dbReference>
<comment type="caution">
    <text evidence="3">The sequence shown here is derived from an EMBL/GenBank/DDBJ whole genome shotgun (WGS) entry which is preliminary data.</text>
</comment>
<dbReference type="PANTHER" id="PTHR44942">
    <property type="entry name" value="METHYLTRANSF_11 DOMAIN-CONTAINING PROTEIN"/>
    <property type="match status" value="1"/>
</dbReference>
<evidence type="ECO:0000313" key="3">
    <source>
        <dbReference type="EMBL" id="MBE1612822.1"/>
    </source>
</evidence>